<evidence type="ECO:0008006" key="5">
    <source>
        <dbReference type="Google" id="ProtNLM"/>
    </source>
</evidence>
<feature type="compositionally biased region" description="Polar residues" evidence="2">
    <location>
        <begin position="84"/>
        <end position="93"/>
    </location>
</feature>
<comment type="similarity">
    <text evidence="1">Belongs to the TolB family.</text>
</comment>
<dbReference type="InterPro" id="IPR011659">
    <property type="entry name" value="WD40"/>
</dbReference>
<dbReference type="InterPro" id="IPR011042">
    <property type="entry name" value="6-blade_b-propeller_TolB-like"/>
</dbReference>
<comment type="caution">
    <text evidence="3">The sequence shown here is derived from an EMBL/GenBank/DDBJ whole genome shotgun (WGS) entry which is preliminary data.</text>
</comment>
<dbReference type="AlphaFoldDB" id="A0A538SK44"/>
<gene>
    <name evidence="3" type="ORF">E6K72_10010</name>
</gene>
<evidence type="ECO:0000313" key="3">
    <source>
        <dbReference type="EMBL" id="TMQ51750.1"/>
    </source>
</evidence>
<feature type="region of interest" description="Disordered" evidence="2">
    <location>
        <begin position="611"/>
        <end position="631"/>
    </location>
</feature>
<sequence length="631" mass="68526">MYSSSELISAATLTQMPWTSYRAFVKASVIFALAVVVAATVGTSSVPASAQHLRPIVFATTRDEHLGNVDVYAARPDGTPPEDLTNTPTSKEWNPTAAPKGDLYAFMTPTDDRSEVALVVMHRNGQGRVVVYRGPALVSTPSWSPDATRIAFLAGPWENPTLRVANVDGSEYRQIARAASPRFGAPPSWSPDGSRIVWEYRGRHGASWIAVIGADGKGIHKLAIGYDPAWAPRGDSIAFSAGKPWGQRYLAVIGANGRRPRMVLRGDASFIAWSPDGKRLAFNRFPELTDRVYVVGADGSHPHPVAAEESDAPAWSPDSQLIAYRQDRGDPETVSGPTAAYFLQVVPAAGGKPRVLSRQHYASISTPSWTSDGQILYSSVIGRNDFEIAEIDPSTTDITEFSYDFRDDVEPSWSPDGTQIIFVRGLRIEYDDAEDVVGSIWVMAADGSGARQLTNSRKGDHYPAWSPDGTTIAFDRGDDIYTISSDGGQLRRFTRDHHSEEPAWSPDGRSIAFTRNGSIYVMDSNGENVRRLTATAFQGDLSPAWSPDGRTIAFAREGKMAVVGADDGAVKLLGGPEGESPSWLPDGRWIVYAAFRRSFDDKQLALVSADGSQEQALTHPGQYEDDAWPSG</sequence>
<dbReference type="Pfam" id="PF07676">
    <property type="entry name" value="PD40"/>
    <property type="match status" value="8"/>
</dbReference>
<evidence type="ECO:0000256" key="2">
    <source>
        <dbReference type="SAM" id="MobiDB-lite"/>
    </source>
</evidence>
<dbReference type="PANTHER" id="PTHR36842">
    <property type="entry name" value="PROTEIN TOLB HOMOLOG"/>
    <property type="match status" value="1"/>
</dbReference>
<reference evidence="3 4" key="1">
    <citation type="journal article" date="2019" name="Nat. Microbiol.">
        <title>Mediterranean grassland soil C-N compound turnover is dependent on rainfall and depth, and is mediated by genomically divergent microorganisms.</title>
        <authorList>
            <person name="Diamond S."/>
            <person name="Andeer P.F."/>
            <person name="Li Z."/>
            <person name="Crits-Christoph A."/>
            <person name="Burstein D."/>
            <person name="Anantharaman K."/>
            <person name="Lane K.R."/>
            <person name="Thomas B.C."/>
            <person name="Pan C."/>
            <person name="Northen T.R."/>
            <person name="Banfield J.F."/>
        </authorList>
    </citation>
    <scope>NUCLEOTIDE SEQUENCE [LARGE SCALE GENOMIC DNA]</scope>
    <source>
        <strain evidence="3">WS_2</strain>
    </source>
</reference>
<dbReference type="Gene3D" id="2.120.10.30">
    <property type="entry name" value="TolB, C-terminal domain"/>
    <property type="match status" value="4"/>
</dbReference>
<dbReference type="SUPFAM" id="SSF82171">
    <property type="entry name" value="DPP6 N-terminal domain-like"/>
    <property type="match status" value="2"/>
</dbReference>
<dbReference type="EMBL" id="VBOS01000355">
    <property type="protein sequence ID" value="TMQ51750.1"/>
    <property type="molecule type" value="Genomic_DNA"/>
</dbReference>
<organism evidence="3 4">
    <name type="scientific">Eiseniibacteriota bacterium</name>
    <dbReference type="NCBI Taxonomy" id="2212470"/>
    <lineage>
        <taxon>Bacteria</taxon>
        <taxon>Candidatus Eiseniibacteriota</taxon>
    </lineage>
</organism>
<evidence type="ECO:0000256" key="1">
    <source>
        <dbReference type="ARBA" id="ARBA00009820"/>
    </source>
</evidence>
<dbReference type="Proteomes" id="UP000317716">
    <property type="component" value="Unassembled WGS sequence"/>
</dbReference>
<accession>A0A538SK44</accession>
<feature type="region of interest" description="Disordered" evidence="2">
    <location>
        <begin position="75"/>
        <end position="95"/>
    </location>
</feature>
<name>A0A538SK44_UNCEI</name>
<evidence type="ECO:0000313" key="4">
    <source>
        <dbReference type="Proteomes" id="UP000317716"/>
    </source>
</evidence>
<proteinExistence type="inferred from homology"/>
<protein>
    <recommendedName>
        <fullName evidence="5">Dipeptidylpeptidase IV N-terminal domain-containing protein</fullName>
    </recommendedName>
</protein>
<dbReference type="PANTHER" id="PTHR36842:SF1">
    <property type="entry name" value="PROTEIN TOLB"/>
    <property type="match status" value="1"/>
</dbReference>